<evidence type="ECO:0000313" key="11">
    <source>
        <dbReference type="EMBL" id="CAD7699737.1"/>
    </source>
</evidence>
<evidence type="ECO:0000256" key="9">
    <source>
        <dbReference type="SAM" id="MobiDB-lite"/>
    </source>
</evidence>
<feature type="domain" description="Glycoside hydrolase family 5" evidence="10">
    <location>
        <begin position="25"/>
        <end position="324"/>
    </location>
</feature>
<gene>
    <name evidence="11" type="ORF">OSTQU699_LOCUS5096</name>
</gene>
<evidence type="ECO:0000259" key="10">
    <source>
        <dbReference type="Pfam" id="PF26410"/>
    </source>
</evidence>
<dbReference type="Pfam" id="PF26410">
    <property type="entry name" value="GH5_mannosidase"/>
    <property type="match status" value="1"/>
</dbReference>
<dbReference type="InterPro" id="IPR001547">
    <property type="entry name" value="Glyco_hydro_5"/>
</dbReference>
<dbReference type="Proteomes" id="UP000708148">
    <property type="component" value="Unassembled WGS sequence"/>
</dbReference>
<dbReference type="PANTHER" id="PTHR31451:SF39">
    <property type="entry name" value="MANNAN ENDO-1,4-BETA-MANNOSIDASE 1"/>
    <property type="match status" value="1"/>
</dbReference>
<comment type="subcellular location">
    <subcellularLocation>
        <location evidence="2">Secreted</location>
    </subcellularLocation>
</comment>
<evidence type="ECO:0000256" key="2">
    <source>
        <dbReference type="ARBA" id="ARBA00004613"/>
    </source>
</evidence>
<keyword evidence="12" id="KW-1185">Reference proteome</keyword>
<organism evidence="11 12">
    <name type="scientific">Ostreobium quekettii</name>
    <dbReference type="NCBI Taxonomy" id="121088"/>
    <lineage>
        <taxon>Eukaryota</taxon>
        <taxon>Viridiplantae</taxon>
        <taxon>Chlorophyta</taxon>
        <taxon>core chlorophytes</taxon>
        <taxon>Ulvophyceae</taxon>
        <taxon>TCBD clade</taxon>
        <taxon>Bryopsidales</taxon>
        <taxon>Ostreobineae</taxon>
        <taxon>Ostreobiaceae</taxon>
        <taxon>Ostreobium</taxon>
    </lineage>
</organism>
<dbReference type="PANTHER" id="PTHR31451">
    <property type="match status" value="1"/>
</dbReference>
<evidence type="ECO:0000256" key="1">
    <source>
        <dbReference type="ARBA" id="ARBA00001678"/>
    </source>
</evidence>
<reference evidence="11" key="1">
    <citation type="submission" date="2020-12" db="EMBL/GenBank/DDBJ databases">
        <authorList>
            <person name="Iha C."/>
        </authorList>
    </citation>
    <scope>NUCLEOTIDE SEQUENCE</scope>
</reference>
<name>A0A8S1J8A9_9CHLO</name>
<evidence type="ECO:0000256" key="8">
    <source>
        <dbReference type="ARBA" id="ARBA00023295"/>
    </source>
</evidence>
<accession>A0A8S1J8A9</accession>
<dbReference type="Gene3D" id="3.20.20.80">
    <property type="entry name" value="Glycosidases"/>
    <property type="match status" value="1"/>
</dbReference>
<sequence>MFARAGAAGLSVVRTWVHTNDPKFPFQTGPGVYNEQAFQALDFVIAEARRSGIKLLLSLVDNWKYYNGVDQYVDWSTTAEPRTQARPSHDWGDPDPKRGQDAAQELYELRRHALFFNDTSCRNLYKNHVYAVVNRRNTFTGRLYKDDPTIMAWELLNEPRCETWSVPQCEAILQNWIEVMSAYVKEVDPNHLVTIGSEGFFGSSSSLAHMNPKSWAGDMGQDFVSNNAVKGIDFSTIHVWPDHWDRHDDEFQAKWILGLADISARVLHKPMVVEEFGKKLPIDGRHLDNILRLRDPVFQETYSAIEKSLVNGLATGGSIFWRWDLPMFEGAGRGEYGVAPEDSTFDLVTQHATFVNRWTTSQPPERHCKCECWIPHSDVFTRTCKNLPKVCDAYWEVMAGANELNYTAALNALQRTEVQLGHRLIALRGLQVYGTKSDCCHPGLGAFPKGCTWYPSFSA</sequence>
<evidence type="ECO:0000256" key="3">
    <source>
        <dbReference type="ARBA" id="ARBA00005641"/>
    </source>
</evidence>
<evidence type="ECO:0000313" key="12">
    <source>
        <dbReference type="Proteomes" id="UP000708148"/>
    </source>
</evidence>
<dbReference type="GO" id="GO:0005576">
    <property type="term" value="C:extracellular region"/>
    <property type="evidence" value="ECO:0007669"/>
    <property type="project" value="UniProtKB-SubCell"/>
</dbReference>
<dbReference type="AlphaFoldDB" id="A0A8S1J8A9"/>
<comment type="caution">
    <text evidence="11">The sequence shown here is derived from an EMBL/GenBank/DDBJ whole genome shotgun (WGS) entry which is preliminary data.</text>
</comment>
<evidence type="ECO:0000256" key="7">
    <source>
        <dbReference type="ARBA" id="ARBA00022801"/>
    </source>
</evidence>
<protein>
    <recommendedName>
        <fullName evidence="4">mannan endo-1,4-beta-mannosidase</fullName>
        <ecNumber evidence="4">3.2.1.78</ecNumber>
    </recommendedName>
</protein>
<dbReference type="EC" id="3.2.1.78" evidence="4"/>
<keyword evidence="7" id="KW-0378">Hydrolase</keyword>
<feature type="region of interest" description="Disordered" evidence="9">
    <location>
        <begin position="80"/>
        <end position="99"/>
    </location>
</feature>
<feature type="compositionally biased region" description="Basic and acidic residues" evidence="9">
    <location>
        <begin position="87"/>
        <end position="99"/>
    </location>
</feature>
<dbReference type="InterPro" id="IPR045053">
    <property type="entry name" value="MAN-like"/>
</dbReference>
<comment type="similarity">
    <text evidence="3">Belongs to the glycosyl hydrolase 5 (cellulase A) family.</text>
</comment>
<keyword evidence="5" id="KW-0964">Secreted</keyword>
<keyword evidence="8" id="KW-0326">Glycosidase</keyword>
<dbReference type="GO" id="GO:0000272">
    <property type="term" value="P:polysaccharide catabolic process"/>
    <property type="evidence" value="ECO:0007669"/>
    <property type="project" value="InterPro"/>
</dbReference>
<dbReference type="EMBL" id="CAJHUC010001103">
    <property type="protein sequence ID" value="CAD7699737.1"/>
    <property type="molecule type" value="Genomic_DNA"/>
</dbReference>
<keyword evidence="6" id="KW-0732">Signal</keyword>
<evidence type="ECO:0000256" key="5">
    <source>
        <dbReference type="ARBA" id="ARBA00022525"/>
    </source>
</evidence>
<dbReference type="SUPFAM" id="SSF51445">
    <property type="entry name" value="(Trans)glycosidases"/>
    <property type="match status" value="1"/>
</dbReference>
<evidence type="ECO:0000256" key="6">
    <source>
        <dbReference type="ARBA" id="ARBA00022729"/>
    </source>
</evidence>
<proteinExistence type="inferred from homology"/>
<comment type="catalytic activity">
    <reaction evidence="1">
        <text>Random hydrolysis of (1-&gt;4)-beta-D-mannosidic linkages in mannans, galactomannans and glucomannans.</text>
        <dbReference type="EC" id="3.2.1.78"/>
    </reaction>
</comment>
<dbReference type="InterPro" id="IPR017853">
    <property type="entry name" value="GH"/>
</dbReference>
<dbReference type="GO" id="GO:0016985">
    <property type="term" value="F:mannan endo-1,4-beta-mannosidase activity"/>
    <property type="evidence" value="ECO:0007669"/>
    <property type="project" value="UniProtKB-EC"/>
</dbReference>
<dbReference type="OrthoDB" id="406631at2759"/>
<evidence type="ECO:0000256" key="4">
    <source>
        <dbReference type="ARBA" id="ARBA00012706"/>
    </source>
</evidence>